<dbReference type="InterPro" id="IPR038062">
    <property type="entry name" value="ScdA-like_N_sf"/>
</dbReference>
<dbReference type="InterPro" id="IPR015077">
    <property type="entry name" value="DUF1858"/>
</dbReference>
<evidence type="ECO:0000259" key="1">
    <source>
        <dbReference type="Pfam" id="PF08984"/>
    </source>
</evidence>
<dbReference type="InterPro" id="IPR023883">
    <property type="entry name" value="CHP03980_redox-disulphide"/>
</dbReference>
<evidence type="ECO:0000313" key="2">
    <source>
        <dbReference type="EMBL" id="PJF35604.1"/>
    </source>
</evidence>
<dbReference type="AlphaFoldDB" id="A0A2M8PDI4"/>
<organism evidence="2 3">
    <name type="scientific">Candidatus Thermofonsia Clade 1 bacterium</name>
    <dbReference type="NCBI Taxonomy" id="2364210"/>
    <lineage>
        <taxon>Bacteria</taxon>
        <taxon>Bacillati</taxon>
        <taxon>Chloroflexota</taxon>
        <taxon>Candidatus Thermofontia</taxon>
        <taxon>Candidatus Thermofonsia Clade 1</taxon>
    </lineage>
</organism>
<reference evidence="2 3" key="1">
    <citation type="submission" date="2017-11" db="EMBL/GenBank/DDBJ databases">
        <title>Evolution of Phototrophy in the Chloroflexi Phylum Driven by Horizontal Gene Transfer.</title>
        <authorList>
            <person name="Ward L.M."/>
            <person name="Hemp J."/>
            <person name="Shih P.M."/>
            <person name="Mcglynn S.E."/>
            <person name="Fischer W."/>
        </authorList>
    </citation>
    <scope>NUCLEOTIDE SEQUENCE [LARGE SCALE GENOMIC DNA]</scope>
    <source>
        <strain evidence="2">JP3_13</strain>
    </source>
</reference>
<dbReference type="NCBIfam" id="TIGR03980">
    <property type="entry name" value="prismane_assoc"/>
    <property type="match status" value="1"/>
</dbReference>
<protein>
    <recommendedName>
        <fullName evidence="1">DUF1858 domain-containing protein</fullName>
    </recommendedName>
</protein>
<comment type="caution">
    <text evidence="2">The sequence shown here is derived from an EMBL/GenBank/DDBJ whole genome shotgun (WGS) entry which is preliminary data.</text>
</comment>
<dbReference type="PANTHER" id="PTHR39341:SF1">
    <property type="entry name" value="DUF1858 DOMAIN-CONTAINING PROTEIN"/>
    <property type="match status" value="1"/>
</dbReference>
<feature type="domain" description="DUF1858" evidence="1">
    <location>
        <begin position="1"/>
        <end position="49"/>
    </location>
</feature>
<name>A0A2M8PDI4_9CHLR</name>
<dbReference type="Gene3D" id="1.10.3910.10">
    <property type="entry name" value="SP0561-like"/>
    <property type="match status" value="1"/>
</dbReference>
<sequence>MLVEEVLARYPQAAAVFKRWGLHCVGCWLADVHTIAQVAEIFNLNLRTFMRDLRKALKEERAEGIQLF</sequence>
<dbReference type="Pfam" id="PF08984">
    <property type="entry name" value="DUF1858"/>
    <property type="match status" value="1"/>
</dbReference>
<dbReference type="EMBL" id="PGTM01000132">
    <property type="protein sequence ID" value="PJF35604.1"/>
    <property type="molecule type" value="Genomic_DNA"/>
</dbReference>
<accession>A0A2M8PDI4</accession>
<dbReference type="PANTHER" id="PTHR39341">
    <property type="entry name" value="BSL7085 PROTEIN"/>
    <property type="match status" value="1"/>
</dbReference>
<dbReference type="SUPFAM" id="SSF140683">
    <property type="entry name" value="SP0561-like"/>
    <property type="match status" value="1"/>
</dbReference>
<dbReference type="Proteomes" id="UP000229681">
    <property type="component" value="Unassembled WGS sequence"/>
</dbReference>
<evidence type="ECO:0000313" key="3">
    <source>
        <dbReference type="Proteomes" id="UP000229681"/>
    </source>
</evidence>
<proteinExistence type="predicted"/>
<gene>
    <name evidence="2" type="ORF">CUN49_09680</name>
</gene>